<name>A0A1C0YJE6_9BACL</name>
<evidence type="ECO:0000313" key="2">
    <source>
        <dbReference type="Proteomes" id="UP000093482"/>
    </source>
</evidence>
<dbReference type="EMBL" id="MATO01000056">
    <property type="protein sequence ID" value="OCS87290.1"/>
    <property type="molecule type" value="Genomic_DNA"/>
</dbReference>
<dbReference type="AlphaFoldDB" id="A0A1C0YJE6"/>
<dbReference type="RefSeq" id="WP_066465817.1">
    <property type="nucleotide sequence ID" value="NZ_MATO01000056.1"/>
</dbReference>
<reference evidence="1 2" key="1">
    <citation type="submission" date="2016-07" db="EMBL/GenBank/DDBJ databases">
        <title>Caryophanon latum genome sequencing.</title>
        <authorList>
            <person name="Verma A."/>
            <person name="Pal Y."/>
            <person name="Krishnamurthi S."/>
        </authorList>
    </citation>
    <scope>NUCLEOTIDE SEQUENCE [LARGE SCALE GENOMIC DNA]</scope>
    <source>
        <strain evidence="1 2">DSM 14151</strain>
    </source>
</reference>
<organism evidence="1 2">
    <name type="scientific">Caryophanon latum</name>
    <dbReference type="NCBI Taxonomy" id="33977"/>
    <lineage>
        <taxon>Bacteria</taxon>
        <taxon>Bacillati</taxon>
        <taxon>Bacillota</taxon>
        <taxon>Bacilli</taxon>
        <taxon>Bacillales</taxon>
        <taxon>Caryophanaceae</taxon>
        <taxon>Caryophanon</taxon>
    </lineage>
</organism>
<protein>
    <submittedName>
        <fullName evidence="1">DNA phosphorothioation-dependent restriction protein DptG</fullName>
    </submittedName>
</protein>
<evidence type="ECO:0000313" key="1">
    <source>
        <dbReference type="EMBL" id="OCS87290.1"/>
    </source>
</evidence>
<dbReference type="Proteomes" id="UP000093482">
    <property type="component" value="Unassembled WGS sequence"/>
</dbReference>
<dbReference type="OrthoDB" id="2590988at2"/>
<keyword evidence="2" id="KW-1185">Reference proteome</keyword>
<sequence length="469" mass="54701">MTKVLLIDEFVLPKTGQHRLTKPKVLFPFSSQHHATYLKNNFKLVISELARNVTRYNLDNSALENMSQYYENANPLSEYIGSSNKIEFNNDVDRVNFIRFIDSYLFNRDNQMKIIHTYLYNFIGESEAGQIVIRNIAEFINSIFIGEDEELQNIFKNKETDDLLTKIIVEEIESLVSGKKKDTKAKYANVLPDFVKLFKEDLKFLVKHKDFFVANFEAFMNYYVFMYFCQTVLQFEKLSKASGDVQPIYFALDWEAVTKKRAVASYLHGYKFIKEHAPNLFIHEFVLRFLSHNFFNEHAEQELEVYSYSKLLAEVESHGEQYTKQFIIDLQQAIQTYSDWAGLGKVDTSSQHIDELLSQLLKLVESKVSKDVMARYATALDSLAFETFLKQRGSLGYLLNIQHSFLMLMTAVIVKDERMPFKDLLKEFEKRGIAFDRHSIEEIVTLFDNHNILDKKSDSGDAQYVKPIL</sequence>
<gene>
    <name evidence="1" type="ORF">A6K76_02670</name>
</gene>
<dbReference type="NCBIfam" id="TIGR03236">
    <property type="entry name" value="dnd_assoc_1"/>
    <property type="match status" value="1"/>
</dbReference>
<accession>A0A1C0YJE6</accession>
<dbReference type="InterPro" id="IPR017645">
    <property type="entry name" value="Dnd_assoc_1"/>
</dbReference>
<proteinExistence type="predicted"/>
<comment type="caution">
    <text evidence="1">The sequence shown here is derived from an EMBL/GenBank/DDBJ whole genome shotgun (WGS) entry which is preliminary data.</text>
</comment>